<reference evidence="1" key="1">
    <citation type="submission" date="2023-10" db="EMBL/GenBank/DDBJ databases">
        <title>Genome assembly of Pristionchus species.</title>
        <authorList>
            <person name="Yoshida K."/>
            <person name="Sommer R.J."/>
        </authorList>
    </citation>
    <scope>NUCLEOTIDE SEQUENCE</scope>
    <source>
        <strain evidence="1">RS5133</strain>
    </source>
</reference>
<gene>
    <name evidence="1" type="ORF">PFISCL1PPCAC_261</name>
</gene>
<evidence type="ECO:0000313" key="1">
    <source>
        <dbReference type="EMBL" id="GMT08964.1"/>
    </source>
</evidence>
<organism evidence="1 2">
    <name type="scientific">Pristionchus fissidentatus</name>
    <dbReference type="NCBI Taxonomy" id="1538716"/>
    <lineage>
        <taxon>Eukaryota</taxon>
        <taxon>Metazoa</taxon>
        <taxon>Ecdysozoa</taxon>
        <taxon>Nematoda</taxon>
        <taxon>Chromadorea</taxon>
        <taxon>Rhabditida</taxon>
        <taxon>Rhabditina</taxon>
        <taxon>Diplogasteromorpha</taxon>
        <taxon>Diplogasteroidea</taxon>
        <taxon>Neodiplogasteridae</taxon>
        <taxon>Pristionchus</taxon>
    </lineage>
</organism>
<evidence type="ECO:0000313" key="2">
    <source>
        <dbReference type="Proteomes" id="UP001432322"/>
    </source>
</evidence>
<feature type="non-terminal residue" evidence="1">
    <location>
        <position position="1"/>
    </location>
</feature>
<name>A0AAV5UT54_9BILA</name>
<dbReference type="EMBL" id="BTSY01000001">
    <property type="protein sequence ID" value="GMT08964.1"/>
    <property type="molecule type" value="Genomic_DNA"/>
</dbReference>
<proteinExistence type="predicted"/>
<accession>A0AAV5UT54</accession>
<keyword evidence="2" id="KW-1185">Reference proteome</keyword>
<sequence length="93" mass="10053">VTACDTTTGKFNNVTGEVYCQKMCDPTTVKCAEDKLCPNITAFNITCPSQVLNLGRGGSIKYASCDLSTGRYSTDEVVYCAIADLEYESTSEK</sequence>
<feature type="non-terminal residue" evidence="1">
    <location>
        <position position="93"/>
    </location>
</feature>
<dbReference type="AlphaFoldDB" id="A0AAV5UT54"/>
<dbReference type="Proteomes" id="UP001432322">
    <property type="component" value="Unassembled WGS sequence"/>
</dbReference>
<comment type="caution">
    <text evidence="1">The sequence shown here is derived from an EMBL/GenBank/DDBJ whole genome shotgun (WGS) entry which is preliminary data.</text>
</comment>
<protein>
    <submittedName>
        <fullName evidence="1">Uncharacterized protein</fullName>
    </submittedName>
</protein>